<sequence length="71" mass="8742">MEKNDQEYMPNKYSSNIQYYNLLILIKNPNKIHIIKEKKRQESFFDRETFIFPICEIFPQLSDIKTKYLHI</sequence>
<gene>
    <name evidence="1" type="ORF">HMPREF0971_01148</name>
</gene>
<protein>
    <submittedName>
        <fullName evidence="1">Uncharacterized protein</fullName>
    </submittedName>
</protein>
<evidence type="ECO:0000313" key="1">
    <source>
        <dbReference type="EMBL" id="EFB32306.1"/>
    </source>
</evidence>
<dbReference type="EMBL" id="ACUZ02000023">
    <property type="protein sequence ID" value="EFB32306.1"/>
    <property type="molecule type" value="Genomic_DNA"/>
</dbReference>
<name>D1QQA0_9BACT</name>
<dbReference type="STRING" id="649760.HMPREF0971_01148"/>
<dbReference type="Proteomes" id="UP000004079">
    <property type="component" value="Unassembled WGS sequence"/>
</dbReference>
<organism evidence="1 2">
    <name type="scientific">Segatella oris F0302</name>
    <dbReference type="NCBI Taxonomy" id="649760"/>
    <lineage>
        <taxon>Bacteria</taxon>
        <taxon>Pseudomonadati</taxon>
        <taxon>Bacteroidota</taxon>
        <taxon>Bacteroidia</taxon>
        <taxon>Bacteroidales</taxon>
        <taxon>Prevotellaceae</taxon>
        <taxon>Segatella</taxon>
    </lineage>
</organism>
<reference evidence="1 2" key="1">
    <citation type="submission" date="2009-11" db="EMBL/GenBank/DDBJ databases">
        <authorList>
            <person name="Weinstock G."/>
            <person name="Sodergren E."/>
            <person name="Clifton S."/>
            <person name="Fulton L."/>
            <person name="Fulton B."/>
            <person name="Courtney L."/>
            <person name="Fronick C."/>
            <person name="Harrison M."/>
            <person name="Strong C."/>
            <person name="Farmer C."/>
            <person name="Delahaunty K."/>
            <person name="Markovic C."/>
            <person name="Hall O."/>
            <person name="Minx P."/>
            <person name="Tomlinson C."/>
            <person name="Mitreva M."/>
            <person name="Nelson J."/>
            <person name="Hou S."/>
            <person name="Wollam A."/>
            <person name="Pepin K.H."/>
            <person name="Johnson M."/>
            <person name="Bhonagiri V."/>
            <person name="Nash W.E."/>
            <person name="Warren W."/>
            <person name="Chinwalla A."/>
            <person name="Mardis E.R."/>
            <person name="Wilson R.K."/>
        </authorList>
    </citation>
    <scope>NUCLEOTIDE SEQUENCE [LARGE SCALE GENOMIC DNA]</scope>
    <source>
        <strain evidence="1 2">F0302</strain>
    </source>
</reference>
<dbReference type="HOGENOM" id="CLU_2736701_0_0_10"/>
<comment type="caution">
    <text evidence="1">The sequence shown here is derived from an EMBL/GenBank/DDBJ whole genome shotgun (WGS) entry which is preliminary data.</text>
</comment>
<dbReference type="AlphaFoldDB" id="D1QQA0"/>
<proteinExistence type="predicted"/>
<evidence type="ECO:0000313" key="2">
    <source>
        <dbReference type="Proteomes" id="UP000004079"/>
    </source>
</evidence>
<accession>D1QQA0</accession>